<dbReference type="PANTHER" id="PTHR41786:SF1">
    <property type="entry name" value="6-HYDROXYMETHYLPTERIN DIPHOSPHOKINASE MPTE-LIKE DOMAIN-CONTAINING PROTEIN"/>
    <property type="match status" value="1"/>
</dbReference>
<dbReference type="PANTHER" id="PTHR41786">
    <property type="entry name" value="MOTILITY ACCESSORY FACTOR MAF"/>
    <property type="match status" value="1"/>
</dbReference>
<feature type="domain" description="6-hydroxymethylpterin diphosphokinase MptE-like" evidence="1">
    <location>
        <begin position="194"/>
        <end position="364"/>
    </location>
</feature>
<gene>
    <name evidence="2" type="ORF">EHS11_19325</name>
</gene>
<proteinExistence type="predicted"/>
<dbReference type="Proteomes" id="UP000298264">
    <property type="component" value="Unassembled WGS sequence"/>
</dbReference>
<dbReference type="Pfam" id="PF01973">
    <property type="entry name" value="MptE-like"/>
    <property type="match status" value="1"/>
</dbReference>
<dbReference type="EMBL" id="RQHV01000066">
    <property type="protein sequence ID" value="TGN06505.1"/>
    <property type="molecule type" value="Genomic_DNA"/>
</dbReference>
<dbReference type="InterPro" id="IPR002826">
    <property type="entry name" value="MptE-like"/>
</dbReference>
<evidence type="ECO:0000313" key="2">
    <source>
        <dbReference type="EMBL" id="TGN06505.1"/>
    </source>
</evidence>
<dbReference type="AlphaFoldDB" id="A0A4R9LIN3"/>
<evidence type="ECO:0000259" key="1">
    <source>
        <dbReference type="Pfam" id="PF01973"/>
    </source>
</evidence>
<sequence>MNQDLLEKNLKSVSDDFAKEIRESEIPSALQKTKSGDWTIELDGIFLHSKHDPKKEANRLVAELPDDNEKRVYLLFGAGLGYILPDILKKKNIDVVWMEPHPFLVKAAFSLFDFSSALSSEKLILILHATNENEMTIAFKGKATTPITFVPHRSSWAWKESEYARLRSIAEQTFHKKDVNLATLTRFEKIWAKNICFNLSDLIRMKPVSLLFGLAKNTKVLVVSAGPSLYESIEEIIQYRDHYVMIAVDTALPILDHFKIEPDLVYSVDPQALNSQYLESHMGNSILIFDPTSTYLSLRLESGPKKGFFTSSPFPMVKVLEEVAEKEIGHVPFGGSVSTNAASLATLMESKETFLVGQDLSFTKGLAHSKGAIMEERLNYKESRRFRRELHNYRQLSALPPKKVKGKNGEDHLTNEKMLIFKKWFESNAKENNWINLTKNGADLEGIPNKEFNSSFTDSDRLQADPVRKKIRTLADGTTDYIPAASLLSKLDEVIKHLNEFSIPVKRGLELSKKLYSQIKTNQIHPQRFQEDLNKMDSIDKMVSQKKGLNEILSLGIQRTILTITEGYEDQLSLEERENVQLGIAKKSMLLYEGLFESLNTTKKNLKKTLYRLAEESLV</sequence>
<reference evidence="2" key="1">
    <citation type="journal article" date="2019" name="PLoS Negl. Trop. Dis.">
        <title>Revisiting the worldwide diversity of Leptospira species in the environment.</title>
        <authorList>
            <person name="Vincent A.T."/>
            <person name="Schiettekatte O."/>
            <person name="Bourhy P."/>
            <person name="Veyrier F.J."/>
            <person name="Picardeau M."/>
        </authorList>
    </citation>
    <scope>NUCLEOTIDE SEQUENCE [LARGE SCALE GENOMIC DNA]</scope>
    <source>
        <strain evidence="2">201400974</strain>
    </source>
</reference>
<comment type="caution">
    <text evidence="2">The sequence shown here is derived from an EMBL/GenBank/DDBJ whole genome shotgun (WGS) entry which is preliminary data.</text>
</comment>
<dbReference type="RefSeq" id="WP_135766025.1">
    <property type="nucleotide sequence ID" value="NZ_RQHV01000066.1"/>
</dbReference>
<organism evidence="2 3">
    <name type="scientific">Leptospira ilyithenensis</name>
    <dbReference type="NCBI Taxonomy" id="2484901"/>
    <lineage>
        <taxon>Bacteria</taxon>
        <taxon>Pseudomonadati</taxon>
        <taxon>Spirochaetota</taxon>
        <taxon>Spirochaetia</taxon>
        <taxon>Leptospirales</taxon>
        <taxon>Leptospiraceae</taxon>
        <taxon>Leptospira</taxon>
    </lineage>
</organism>
<dbReference type="OrthoDB" id="5458680at2"/>
<protein>
    <submittedName>
        <fullName evidence="2">DUF115 domain-containing protein</fullName>
    </submittedName>
</protein>
<name>A0A4R9LIN3_9LEPT</name>
<evidence type="ECO:0000313" key="3">
    <source>
        <dbReference type="Proteomes" id="UP000298264"/>
    </source>
</evidence>
<keyword evidence="3" id="KW-1185">Reference proteome</keyword>
<accession>A0A4R9LIN3</accession>